<proteinExistence type="predicted"/>
<reference evidence="1 2" key="1">
    <citation type="submission" date="2018-09" db="EMBL/GenBank/DDBJ databases">
        <title>Genomic investigation of the strawberry pathogen Phytophthora fragariae indicates pathogenicity is determined by transcriptional variation in three key races.</title>
        <authorList>
            <person name="Adams T.M."/>
            <person name="Armitage A.D."/>
            <person name="Sobczyk M.K."/>
            <person name="Bates H.J."/>
            <person name="Dunwell J.M."/>
            <person name="Nellist C.F."/>
            <person name="Harrison R.J."/>
        </authorList>
    </citation>
    <scope>NUCLEOTIDE SEQUENCE [LARGE SCALE GENOMIC DNA]</scope>
    <source>
        <strain evidence="1 2">BC-23</strain>
    </source>
</reference>
<dbReference type="AlphaFoldDB" id="A0A6G0MQT3"/>
<gene>
    <name evidence="1" type="ORF">PF004_g26005</name>
</gene>
<comment type="caution">
    <text evidence="1">The sequence shown here is derived from an EMBL/GenBank/DDBJ whole genome shotgun (WGS) entry which is preliminary data.</text>
</comment>
<sequence length="442" mass="50494">MDIKLIEDIVHFTGPKFYVRKEILCVLENFKNIYQEEFNEDKSITNDQSSGSAWLMVGFILQLRDCFTKASTTNGTTTMDEVKEKYWVNKYKLLATSGQFSPKSEAMQFTKRCLVPYWKRRDLEDLGLKHLQFQDNDVDARFFVSGGSLRDFIGDDGKDSILAAVASIGRRGDGEMLLTSSGVASEKQIDRIRMHGVQDVNNTEHYVSFSKWSCCVTSKFALNCLTAVMVPKFFLKLIGVAKGMNDDRLEGVAFEGYFHSLLRHRRSIRVQYCEYDNVDRRSIQDWKNIKEVGSIEVNTPSLVKCEGGNKTECLTVMESWAANPFTMDYWIPATSLCETIDAVAKWTLPDGVLRFCFLQLTKASTHKCDEAFLWELAQPFVNKQLPVCYIALLPDDADEDNRLRFRLKPAVITHQKVLDHIPLYVAHFQVTECYEKNVAAST</sequence>
<organism evidence="1 2">
    <name type="scientific">Phytophthora fragariae</name>
    <dbReference type="NCBI Taxonomy" id="53985"/>
    <lineage>
        <taxon>Eukaryota</taxon>
        <taxon>Sar</taxon>
        <taxon>Stramenopiles</taxon>
        <taxon>Oomycota</taxon>
        <taxon>Peronosporomycetes</taxon>
        <taxon>Peronosporales</taxon>
        <taxon>Peronosporaceae</taxon>
        <taxon>Phytophthora</taxon>
    </lineage>
</organism>
<dbReference type="Proteomes" id="UP000476176">
    <property type="component" value="Unassembled WGS sequence"/>
</dbReference>
<dbReference type="EMBL" id="QXGC01003317">
    <property type="protein sequence ID" value="KAE9176654.1"/>
    <property type="molecule type" value="Genomic_DNA"/>
</dbReference>
<evidence type="ECO:0000313" key="1">
    <source>
        <dbReference type="EMBL" id="KAE9176654.1"/>
    </source>
</evidence>
<accession>A0A6G0MQT3</accession>
<evidence type="ECO:0000313" key="2">
    <source>
        <dbReference type="Proteomes" id="UP000476176"/>
    </source>
</evidence>
<name>A0A6G0MQT3_9STRA</name>
<protein>
    <recommendedName>
        <fullName evidence="3">Crinkler effector protein N-terminal domain-containing protein</fullName>
    </recommendedName>
</protein>
<evidence type="ECO:0008006" key="3">
    <source>
        <dbReference type="Google" id="ProtNLM"/>
    </source>
</evidence>